<evidence type="ECO:0000256" key="1">
    <source>
        <dbReference type="HAMAP-Rule" id="MF_00122"/>
    </source>
</evidence>
<dbReference type="InterPro" id="IPR003837">
    <property type="entry name" value="GatC"/>
</dbReference>
<comment type="subunit">
    <text evidence="1">Heterotrimer of A, B and C subunits.</text>
</comment>
<dbReference type="OrthoDB" id="9794326at2"/>
<comment type="catalytic activity">
    <reaction evidence="1">
        <text>L-glutamyl-tRNA(Gln) + L-glutamine + ATP + H2O = L-glutaminyl-tRNA(Gln) + L-glutamate + ADP + phosphate + H(+)</text>
        <dbReference type="Rhea" id="RHEA:17521"/>
        <dbReference type="Rhea" id="RHEA-COMP:9681"/>
        <dbReference type="Rhea" id="RHEA-COMP:9684"/>
        <dbReference type="ChEBI" id="CHEBI:15377"/>
        <dbReference type="ChEBI" id="CHEBI:15378"/>
        <dbReference type="ChEBI" id="CHEBI:29985"/>
        <dbReference type="ChEBI" id="CHEBI:30616"/>
        <dbReference type="ChEBI" id="CHEBI:43474"/>
        <dbReference type="ChEBI" id="CHEBI:58359"/>
        <dbReference type="ChEBI" id="CHEBI:78520"/>
        <dbReference type="ChEBI" id="CHEBI:78521"/>
        <dbReference type="ChEBI" id="CHEBI:456216"/>
    </reaction>
</comment>
<sequence length="95" mass="10413">MALKPAEVEKIAHLARLAIDPVDVDQYARNLSDILAFVEQLEAVDAADVTPMAHPLEATQRLRPDVVTETDQRTHFQAGAPAVEAGLYLVPRVIE</sequence>
<comment type="similarity">
    <text evidence="1">Belongs to the GatC family.</text>
</comment>
<dbReference type="SUPFAM" id="SSF141000">
    <property type="entry name" value="Glu-tRNAGln amidotransferase C subunit"/>
    <property type="match status" value="1"/>
</dbReference>
<keyword evidence="1" id="KW-0547">Nucleotide-binding</keyword>
<comment type="function">
    <text evidence="1">Allows the formation of correctly charged Asn-tRNA(Asn) or Gln-tRNA(Gln) through the transamidation of misacylated Asp-tRNA(Asn) or Glu-tRNA(Gln) in organisms which lack either or both of asparaginyl-tRNA or glutaminyl-tRNA synthetases. The reaction takes place in the presence of glutamine and ATP through an activated phospho-Asp-tRNA(Asn) or phospho-Glu-tRNA(Gln).</text>
</comment>
<dbReference type="GO" id="GO:0006412">
    <property type="term" value="P:translation"/>
    <property type="evidence" value="ECO:0007669"/>
    <property type="project" value="UniProtKB-UniRule"/>
</dbReference>
<dbReference type="InterPro" id="IPR036113">
    <property type="entry name" value="Asp/Glu-ADT_sf_sub_c"/>
</dbReference>
<evidence type="ECO:0000313" key="2">
    <source>
        <dbReference type="EMBL" id="RRQ22371.1"/>
    </source>
</evidence>
<name>A0A426QKU2_9GAMM</name>
<comment type="catalytic activity">
    <reaction evidence="1">
        <text>L-aspartyl-tRNA(Asn) + L-glutamine + ATP + H2O = L-asparaginyl-tRNA(Asn) + L-glutamate + ADP + phosphate + 2 H(+)</text>
        <dbReference type="Rhea" id="RHEA:14513"/>
        <dbReference type="Rhea" id="RHEA-COMP:9674"/>
        <dbReference type="Rhea" id="RHEA-COMP:9677"/>
        <dbReference type="ChEBI" id="CHEBI:15377"/>
        <dbReference type="ChEBI" id="CHEBI:15378"/>
        <dbReference type="ChEBI" id="CHEBI:29985"/>
        <dbReference type="ChEBI" id="CHEBI:30616"/>
        <dbReference type="ChEBI" id="CHEBI:43474"/>
        <dbReference type="ChEBI" id="CHEBI:58359"/>
        <dbReference type="ChEBI" id="CHEBI:78515"/>
        <dbReference type="ChEBI" id="CHEBI:78516"/>
        <dbReference type="ChEBI" id="CHEBI:456216"/>
    </reaction>
</comment>
<comment type="caution">
    <text evidence="2">The sequence shown here is derived from an EMBL/GenBank/DDBJ whole genome shotgun (WGS) entry which is preliminary data.</text>
</comment>
<organism evidence="2 3">
    <name type="scientific">Thiohalobacter thiocyanaticus</name>
    <dbReference type="NCBI Taxonomy" id="585455"/>
    <lineage>
        <taxon>Bacteria</taxon>
        <taxon>Pseudomonadati</taxon>
        <taxon>Pseudomonadota</taxon>
        <taxon>Gammaproteobacteria</taxon>
        <taxon>Thiohalobacterales</taxon>
        <taxon>Thiohalobacteraceae</taxon>
        <taxon>Thiohalobacter</taxon>
    </lineage>
</organism>
<dbReference type="Proteomes" id="UP000287798">
    <property type="component" value="Unassembled WGS sequence"/>
</dbReference>
<protein>
    <recommendedName>
        <fullName evidence="1">Aspartyl/glutamyl-tRNA(Asn/Gln) amidotransferase subunit C</fullName>
        <shortName evidence="1">Asp/Glu-ADT subunit C</shortName>
        <ecNumber evidence="1">6.3.5.-</ecNumber>
    </recommendedName>
</protein>
<dbReference type="GO" id="GO:0005524">
    <property type="term" value="F:ATP binding"/>
    <property type="evidence" value="ECO:0007669"/>
    <property type="project" value="UniProtKB-KW"/>
</dbReference>
<evidence type="ECO:0000313" key="3">
    <source>
        <dbReference type="Proteomes" id="UP000287798"/>
    </source>
</evidence>
<keyword evidence="1" id="KW-0067">ATP-binding</keyword>
<dbReference type="Pfam" id="PF02686">
    <property type="entry name" value="GatC"/>
    <property type="match status" value="1"/>
</dbReference>
<keyword evidence="3" id="KW-1185">Reference proteome</keyword>
<dbReference type="Gene3D" id="1.10.20.60">
    <property type="entry name" value="Glu-tRNAGln amidotransferase C subunit, N-terminal domain"/>
    <property type="match status" value="1"/>
</dbReference>
<dbReference type="PANTHER" id="PTHR15004">
    <property type="entry name" value="GLUTAMYL-TRNA(GLN) AMIDOTRANSFERASE SUBUNIT C, MITOCHONDRIAL"/>
    <property type="match status" value="1"/>
</dbReference>
<gene>
    <name evidence="1 2" type="primary">gatC</name>
    <name evidence="2" type="ORF">D6C00_10685</name>
</gene>
<dbReference type="GO" id="GO:0070681">
    <property type="term" value="P:glutaminyl-tRNAGln biosynthesis via transamidation"/>
    <property type="evidence" value="ECO:0007669"/>
    <property type="project" value="TreeGrafter"/>
</dbReference>
<keyword evidence="1" id="KW-0648">Protein biosynthesis</keyword>
<dbReference type="GO" id="GO:0006450">
    <property type="term" value="P:regulation of translational fidelity"/>
    <property type="evidence" value="ECO:0007669"/>
    <property type="project" value="InterPro"/>
</dbReference>
<keyword evidence="1" id="KW-0436">Ligase</keyword>
<dbReference type="GO" id="GO:0050566">
    <property type="term" value="F:asparaginyl-tRNA synthase (glutamine-hydrolyzing) activity"/>
    <property type="evidence" value="ECO:0007669"/>
    <property type="project" value="RHEA"/>
</dbReference>
<dbReference type="EMBL" id="QZMU01000001">
    <property type="protein sequence ID" value="RRQ22371.1"/>
    <property type="molecule type" value="Genomic_DNA"/>
</dbReference>
<reference evidence="2 3" key="1">
    <citation type="journal article" date="2010" name="Int. J. Syst. Evol. Microbiol.">
        <title>Thiohalobacter thiocyanaticus gen. nov., sp. nov., a moderately halophilic, sulfur-oxidizing gammaproteobacterium from hypersaline lakes, that utilizes thiocyanate.</title>
        <authorList>
            <person name="Sorokin D.Y."/>
            <person name="Kovaleva O.L."/>
            <person name="Tourova T.P."/>
            <person name="Muyzer G."/>
        </authorList>
    </citation>
    <scope>NUCLEOTIDE SEQUENCE [LARGE SCALE GENOMIC DNA]</scope>
    <source>
        <strain evidence="2 3">Hrh1</strain>
    </source>
</reference>
<dbReference type="NCBIfam" id="TIGR00135">
    <property type="entry name" value="gatC"/>
    <property type="match status" value="1"/>
</dbReference>
<accession>A0A426QKU2</accession>
<dbReference type="HAMAP" id="MF_00122">
    <property type="entry name" value="GatC"/>
    <property type="match status" value="1"/>
</dbReference>
<dbReference type="EC" id="6.3.5.-" evidence="1"/>
<dbReference type="RefSeq" id="WP_125181713.1">
    <property type="nucleotide sequence ID" value="NZ_QZMU01000001.1"/>
</dbReference>
<keyword evidence="2" id="KW-0808">Transferase</keyword>
<proteinExistence type="inferred from homology"/>
<dbReference type="PANTHER" id="PTHR15004:SF0">
    <property type="entry name" value="GLUTAMYL-TRNA(GLN) AMIDOTRANSFERASE SUBUNIT C, MITOCHONDRIAL"/>
    <property type="match status" value="1"/>
</dbReference>
<dbReference type="GO" id="GO:0016740">
    <property type="term" value="F:transferase activity"/>
    <property type="evidence" value="ECO:0007669"/>
    <property type="project" value="UniProtKB-KW"/>
</dbReference>
<dbReference type="AlphaFoldDB" id="A0A426QKU2"/>
<dbReference type="GO" id="GO:0050567">
    <property type="term" value="F:glutaminyl-tRNA synthase (glutamine-hydrolyzing) activity"/>
    <property type="evidence" value="ECO:0007669"/>
    <property type="project" value="UniProtKB-UniRule"/>
</dbReference>